<dbReference type="InterPro" id="IPR036610">
    <property type="entry name" value="PEBP-like_sf"/>
</dbReference>
<keyword evidence="3" id="KW-1185">Reference proteome</keyword>
<dbReference type="SUPFAM" id="SSF49777">
    <property type="entry name" value="PEBP-like"/>
    <property type="match status" value="1"/>
</dbReference>
<sequence>MDLTRPVAPDPYASLPPVPSFSLTSDDMVDGGTLPLLHTADGGGTSPHLAWSGFPAETQGFVVSCFDPDAPTPAGYWHWTVVDLPATTTSLEQGDGESDLMLSGAAFHVRADGGTFGYEGAAPPAGDRPHRYVFAVHALDVDTLGLDPEDSPTKVAFTALFHTIARAVLTPTFAR</sequence>
<dbReference type="AlphaFoldDB" id="A0A2A9EBZ0"/>
<reference evidence="2 3" key="1">
    <citation type="submission" date="2017-10" db="EMBL/GenBank/DDBJ databases">
        <title>Sequencing the genomes of 1000 actinobacteria strains.</title>
        <authorList>
            <person name="Klenk H.-P."/>
        </authorList>
    </citation>
    <scope>NUCLEOTIDE SEQUENCE [LARGE SCALE GENOMIC DNA]</scope>
    <source>
        <strain evidence="2 3">DSM 21574</strain>
    </source>
</reference>
<evidence type="ECO:0000313" key="3">
    <source>
        <dbReference type="Proteomes" id="UP000221394"/>
    </source>
</evidence>
<accession>A0A2A9EBZ0</accession>
<evidence type="ECO:0000313" key="2">
    <source>
        <dbReference type="EMBL" id="PFG35772.1"/>
    </source>
</evidence>
<proteinExistence type="inferred from homology"/>
<dbReference type="NCBIfam" id="TIGR00481">
    <property type="entry name" value="YbhB/YbcL family Raf kinase inhibitor-like protein"/>
    <property type="match status" value="1"/>
</dbReference>
<dbReference type="PANTHER" id="PTHR30289:SF1">
    <property type="entry name" value="PEBP (PHOSPHATIDYLETHANOLAMINE-BINDING PROTEIN) FAMILY PROTEIN"/>
    <property type="match status" value="1"/>
</dbReference>
<dbReference type="RefSeq" id="WP_098457030.1">
    <property type="nucleotide sequence ID" value="NZ_PDJH01000001.1"/>
</dbReference>
<dbReference type="InterPro" id="IPR005247">
    <property type="entry name" value="YbhB_YbcL/LppC-like"/>
</dbReference>
<dbReference type="EMBL" id="PDJH01000001">
    <property type="protein sequence ID" value="PFG35772.1"/>
    <property type="molecule type" value="Genomic_DNA"/>
</dbReference>
<name>A0A2A9EBZ0_9MICO</name>
<dbReference type="InterPro" id="IPR008914">
    <property type="entry name" value="PEBP"/>
</dbReference>
<dbReference type="Pfam" id="PF01161">
    <property type="entry name" value="PBP"/>
    <property type="match status" value="1"/>
</dbReference>
<dbReference type="OrthoDB" id="9797506at2"/>
<protein>
    <recommendedName>
        <fullName evidence="4">PBP family phospholipid-binding protein</fullName>
    </recommendedName>
</protein>
<comment type="similarity">
    <text evidence="1">Belongs to the UPF0098 family.</text>
</comment>
<gene>
    <name evidence="2" type="ORF">ATL41_0469</name>
</gene>
<dbReference type="Proteomes" id="UP000221394">
    <property type="component" value="Unassembled WGS sequence"/>
</dbReference>
<dbReference type="PANTHER" id="PTHR30289">
    <property type="entry name" value="UNCHARACTERIZED PROTEIN YBCL-RELATED"/>
    <property type="match status" value="1"/>
</dbReference>
<dbReference type="Gene3D" id="3.90.280.10">
    <property type="entry name" value="PEBP-like"/>
    <property type="match status" value="1"/>
</dbReference>
<evidence type="ECO:0008006" key="4">
    <source>
        <dbReference type="Google" id="ProtNLM"/>
    </source>
</evidence>
<dbReference type="CDD" id="cd00865">
    <property type="entry name" value="PEBP_bact_arch"/>
    <property type="match status" value="1"/>
</dbReference>
<organism evidence="2 3">
    <name type="scientific">Flavimobilis soli</name>
    <dbReference type="NCBI Taxonomy" id="442709"/>
    <lineage>
        <taxon>Bacteria</taxon>
        <taxon>Bacillati</taxon>
        <taxon>Actinomycetota</taxon>
        <taxon>Actinomycetes</taxon>
        <taxon>Micrococcales</taxon>
        <taxon>Jonesiaceae</taxon>
        <taxon>Flavimobilis</taxon>
    </lineage>
</organism>
<evidence type="ECO:0000256" key="1">
    <source>
        <dbReference type="ARBA" id="ARBA00007120"/>
    </source>
</evidence>
<comment type="caution">
    <text evidence="2">The sequence shown here is derived from an EMBL/GenBank/DDBJ whole genome shotgun (WGS) entry which is preliminary data.</text>
</comment>